<reference evidence="1" key="1">
    <citation type="submission" date="2021-12" db="EMBL/GenBank/DDBJ databases">
        <title>Black yeast isolated from Biological Soil Crust.</title>
        <authorList>
            <person name="Kurbessoian T."/>
        </authorList>
    </citation>
    <scope>NUCLEOTIDE SEQUENCE</scope>
    <source>
        <strain evidence="1">CCFEE 5208</strain>
    </source>
</reference>
<dbReference type="AlphaFoldDB" id="A0AAN6J2I8"/>
<protein>
    <recommendedName>
        <fullName evidence="3">Inhibitor I9 domain-containing protein</fullName>
    </recommendedName>
</protein>
<comment type="caution">
    <text evidence="1">The sequence shown here is derived from an EMBL/GenBank/DDBJ whole genome shotgun (WGS) entry which is preliminary data.</text>
</comment>
<dbReference type="SUPFAM" id="SSF54897">
    <property type="entry name" value="Protease propeptides/inhibitors"/>
    <property type="match status" value="1"/>
</dbReference>
<organism evidence="1 2">
    <name type="scientific">Friedmanniomyces endolithicus</name>
    <dbReference type="NCBI Taxonomy" id="329885"/>
    <lineage>
        <taxon>Eukaryota</taxon>
        <taxon>Fungi</taxon>
        <taxon>Dikarya</taxon>
        <taxon>Ascomycota</taxon>
        <taxon>Pezizomycotina</taxon>
        <taxon>Dothideomycetes</taxon>
        <taxon>Dothideomycetidae</taxon>
        <taxon>Mycosphaerellales</taxon>
        <taxon>Teratosphaeriaceae</taxon>
        <taxon>Friedmanniomyces</taxon>
    </lineage>
</organism>
<evidence type="ECO:0008006" key="3">
    <source>
        <dbReference type="Google" id="ProtNLM"/>
    </source>
</evidence>
<evidence type="ECO:0000313" key="1">
    <source>
        <dbReference type="EMBL" id="KAK0308699.1"/>
    </source>
</evidence>
<dbReference type="Proteomes" id="UP001168146">
    <property type="component" value="Unassembled WGS sequence"/>
</dbReference>
<gene>
    <name evidence="1" type="ORF">LTR82_015389</name>
</gene>
<sequence>MPSINVSLKDGAGADQLDAAKKQVTDQGGKITNEFKLIKGFTYDHPATSRLIPLADDMPDYQRGVPSRQGALAAVE</sequence>
<dbReference type="Gene3D" id="3.30.70.80">
    <property type="entry name" value="Peptidase S8 propeptide/proteinase inhibitor I9"/>
    <property type="match status" value="1"/>
</dbReference>
<dbReference type="InterPro" id="IPR037045">
    <property type="entry name" value="S8pro/Inhibitor_I9_sf"/>
</dbReference>
<evidence type="ECO:0000313" key="2">
    <source>
        <dbReference type="Proteomes" id="UP001168146"/>
    </source>
</evidence>
<name>A0AAN6J2I8_9PEZI</name>
<accession>A0AAN6J2I8</accession>
<dbReference type="EMBL" id="JASUXU010000085">
    <property type="protein sequence ID" value="KAK0308699.1"/>
    <property type="molecule type" value="Genomic_DNA"/>
</dbReference>
<proteinExistence type="predicted"/>